<dbReference type="GO" id="GO:0005524">
    <property type="term" value="F:ATP binding"/>
    <property type="evidence" value="ECO:0007669"/>
    <property type="project" value="UniProtKB-KW"/>
</dbReference>
<keyword evidence="2" id="KW-0067">ATP-binding</keyword>
<sequence length="140" mass="16059">MEEETRERAGNQEAPQATRSKPKWRRGNLMIALRDAMKSLKNNKTGVDFSTILKFISRESNTPPVQIRPRLNDVLHMAQHMGMVTQAKNGSYIYEDKDFNLCGVCGGMKKRRKKSRCGTKRRRSKSRRSKSRCGGKTPEE</sequence>
<feature type="region of interest" description="Disordered" evidence="1">
    <location>
        <begin position="1"/>
        <end position="25"/>
    </location>
</feature>
<gene>
    <name evidence="2" type="primary">modC</name>
    <name evidence="2" type="ORF">CM83_34128</name>
</gene>
<feature type="compositionally biased region" description="Basic residues" evidence="1">
    <location>
        <begin position="108"/>
        <end position="133"/>
    </location>
</feature>
<evidence type="ECO:0000313" key="2">
    <source>
        <dbReference type="EMBL" id="JAG00394.1"/>
    </source>
</evidence>
<keyword evidence="2" id="KW-0547">Nucleotide-binding</keyword>
<name>A0A0A9VXM0_LYGHE</name>
<evidence type="ECO:0000256" key="1">
    <source>
        <dbReference type="SAM" id="MobiDB-lite"/>
    </source>
</evidence>
<reference evidence="2" key="1">
    <citation type="journal article" date="2014" name="PLoS ONE">
        <title>Transcriptome-Based Identification of ABC Transporters in the Western Tarnished Plant Bug Lygus hesperus.</title>
        <authorList>
            <person name="Hull J.J."/>
            <person name="Chaney K."/>
            <person name="Geib S.M."/>
            <person name="Fabrick J.A."/>
            <person name="Brent C.S."/>
            <person name="Walsh D."/>
            <person name="Lavine L.C."/>
        </authorList>
    </citation>
    <scope>NUCLEOTIDE SEQUENCE</scope>
</reference>
<accession>A0A0A9VXM0</accession>
<proteinExistence type="predicted"/>
<protein>
    <submittedName>
        <fullName evidence="2">Molybdenum import ATP-binding protein ModC</fullName>
    </submittedName>
</protein>
<dbReference type="EMBL" id="GBHO01043210">
    <property type="protein sequence ID" value="JAG00394.1"/>
    <property type="molecule type" value="Transcribed_RNA"/>
</dbReference>
<organism evidence="2">
    <name type="scientific">Lygus hesperus</name>
    <name type="common">Western plant bug</name>
    <dbReference type="NCBI Taxonomy" id="30085"/>
    <lineage>
        <taxon>Eukaryota</taxon>
        <taxon>Metazoa</taxon>
        <taxon>Ecdysozoa</taxon>
        <taxon>Arthropoda</taxon>
        <taxon>Hexapoda</taxon>
        <taxon>Insecta</taxon>
        <taxon>Pterygota</taxon>
        <taxon>Neoptera</taxon>
        <taxon>Paraneoptera</taxon>
        <taxon>Hemiptera</taxon>
        <taxon>Heteroptera</taxon>
        <taxon>Panheteroptera</taxon>
        <taxon>Cimicomorpha</taxon>
        <taxon>Miridae</taxon>
        <taxon>Mirini</taxon>
        <taxon>Lygus</taxon>
    </lineage>
</organism>
<feature type="region of interest" description="Disordered" evidence="1">
    <location>
        <begin position="108"/>
        <end position="140"/>
    </location>
</feature>
<reference evidence="2" key="2">
    <citation type="submission" date="2014-07" db="EMBL/GenBank/DDBJ databases">
        <authorList>
            <person name="Hull J."/>
        </authorList>
    </citation>
    <scope>NUCLEOTIDE SEQUENCE</scope>
</reference>
<dbReference type="AlphaFoldDB" id="A0A0A9VXM0"/>
<feature type="compositionally biased region" description="Basic and acidic residues" evidence="1">
    <location>
        <begin position="1"/>
        <end position="10"/>
    </location>
</feature>